<comment type="caution">
    <text evidence="3">The sequence shown here is derived from an EMBL/GenBank/DDBJ whole genome shotgun (WGS) entry which is preliminary data.</text>
</comment>
<keyword evidence="4" id="KW-1185">Reference proteome</keyword>
<dbReference type="GO" id="GO:0016747">
    <property type="term" value="F:acyltransferase activity, transferring groups other than amino-acyl groups"/>
    <property type="evidence" value="ECO:0007669"/>
    <property type="project" value="InterPro"/>
</dbReference>
<evidence type="ECO:0000313" key="3">
    <source>
        <dbReference type="EMBL" id="CAF4754833.1"/>
    </source>
</evidence>
<dbReference type="InterPro" id="IPR002656">
    <property type="entry name" value="Acyl_transf_3_dom"/>
</dbReference>
<feature type="transmembrane region" description="Helical" evidence="1">
    <location>
        <begin position="393"/>
        <end position="413"/>
    </location>
</feature>
<feature type="transmembrane region" description="Helical" evidence="1">
    <location>
        <begin position="67"/>
        <end position="89"/>
    </location>
</feature>
<feature type="transmembrane region" description="Helical" evidence="1">
    <location>
        <begin position="110"/>
        <end position="135"/>
    </location>
</feature>
<keyword evidence="1" id="KW-0812">Transmembrane</keyword>
<dbReference type="Proteomes" id="UP000663880">
    <property type="component" value="Unassembled WGS sequence"/>
</dbReference>
<feature type="transmembrane region" description="Helical" evidence="1">
    <location>
        <begin position="205"/>
        <end position="224"/>
    </location>
</feature>
<protein>
    <recommendedName>
        <fullName evidence="2">Acyltransferase 3 domain-containing protein</fullName>
    </recommendedName>
</protein>
<reference evidence="3" key="1">
    <citation type="submission" date="2021-02" db="EMBL/GenBank/DDBJ databases">
        <authorList>
            <person name="Steward A R."/>
        </authorList>
    </citation>
    <scope>NUCLEOTIDE SEQUENCE</scope>
</reference>
<feature type="transmembrane region" description="Helical" evidence="1">
    <location>
        <begin position="321"/>
        <end position="341"/>
    </location>
</feature>
<dbReference type="EMBL" id="CAJOBZ010000002">
    <property type="protein sequence ID" value="CAF4754833.1"/>
    <property type="molecule type" value="Genomic_DNA"/>
</dbReference>
<feature type="transmembrane region" description="Helical" evidence="1">
    <location>
        <begin position="178"/>
        <end position="198"/>
    </location>
</feature>
<feature type="domain" description="Acyltransferase 3" evidence="2">
    <location>
        <begin position="28"/>
        <end position="410"/>
    </location>
</feature>
<evidence type="ECO:0000313" key="4">
    <source>
        <dbReference type="Proteomes" id="UP000663880"/>
    </source>
</evidence>
<dbReference type="Pfam" id="PF01757">
    <property type="entry name" value="Acyl_transf_3"/>
    <property type="match status" value="1"/>
</dbReference>
<feature type="transmembrane region" description="Helical" evidence="1">
    <location>
        <begin position="230"/>
        <end position="250"/>
    </location>
</feature>
<organism evidence="3 4">
    <name type="scientific">Pieris macdunnoughi</name>
    <dbReference type="NCBI Taxonomy" id="345717"/>
    <lineage>
        <taxon>Eukaryota</taxon>
        <taxon>Metazoa</taxon>
        <taxon>Ecdysozoa</taxon>
        <taxon>Arthropoda</taxon>
        <taxon>Hexapoda</taxon>
        <taxon>Insecta</taxon>
        <taxon>Pterygota</taxon>
        <taxon>Neoptera</taxon>
        <taxon>Endopterygota</taxon>
        <taxon>Lepidoptera</taxon>
        <taxon>Glossata</taxon>
        <taxon>Ditrysia</taxon>
        <taxon>Papilionoidea</taxon>
        <taxon>Pieridae</taxon>
        <taxon>Pierinae</taxon>
        <taxon>Pieris</taxon>
    </lineage>
</organism>
<accession>A0A821LPG1</accession>
<dbReference type="AlphaFoldDB" id="A0A821LPG1"/>
<gene>
    <name evidence="3" type="ORF">PMACD_LOCUS913</name>
</gene>
<proteinExistence type="predicted"/>
<sequence length="426" mass="49440">MCFSMKQNISKLRTSYTNLDDDEQQLKCLHGLRMLTILCVIYIHSMMITRIFPENPRFTEKMYDNVIYYVIFNGTVLVQTFFIMAGFLLSYKLEKLSEKQKLTWHWIPKGILFTLLRLTPSYALILIFTITWLGYLGSGPYWQVAILSEVEWCRESWLYNLFYLNNYVNPNRCMYHSWYVAANVQLMILGYFVCVLARGTSAKKWTIAILIVVGSIIPAAHTFYQDLDAVLFVAPELASTYFVNPTYVYVYTRAHNNIPDFVMGIALGYYTHYVQKEKVDLVKFQKYKFLFTLPLPMIIGLLIIGFPFINGTSVYVRALYAGLHKPIYGVFLCMMIFGSIFKLENTWRPILEWNMWQVPSKLTYVVYLIHLTVTRFILGHNTMVYTNSLLNKALAAFGVAIAVFLLSFLFGCASRGQLSSYVNYHS</sequence>
<feature type="transmembrane region" description="Helical" evidence="1">
    <location>
        <begin position="289"/>
        <end position="309"/>
    </location>
</feature>
<dbReference type="OrthoDB" id="10265389at2759"/>
<keyword evidence="1" id="KW-0472">Membrane</keyword>
<dbReference type="InterPro" id="IPR052728">
    <property type="entry name" value="O2_lipid_transport_reg"/>
</dbReference>
<evidence type="ECO:0000256" key="1">
    <source>
        <dbReference type="SAM" id="Phobius"/>
    </source>
</evidence>
<dbReference type="PANTHER" id="PTHR11161:SF22">
    <property type="entry name" value="ACYLTRANSFERASE 3 DOMAIN-CONTAINING PROTEIN-RELATED"/>
    <property type="match status" value="1"/>
</dbReference>
<feature type="transmembrane region" description="Helical" evidence="1">
    <location>
        <begin position="34"/>
        <end position="52"/>
    </location>
</feature>
<dbReference type="PANTHER" id="PTHR11161">
    <property type="entry name" value="O-ACYLTRANSFERASE"/>
    <property type="match status" value="1"/>
</dbReference>
<name>A0A821LPG1_9NEOP</name>
<feature type="transmembrane region" description="Helical" evidence="1">
    <location>
        <begin position="362"/>
        <end position="381"/>
    </location>
</feature>
<keyword evidence="1" id="KW-1133">Transmembrane helix</keyword>
<evidence type="ECO:0000259" key="2">
    <source>
        <dbReference type="Pfam" id="PF01757"/>
    </source>
</evidence>